<dbReference type="InterPro" id="IPR006342">
    <property type="entry name" value="FkbM_mtfrase"/>
</dbReference>
<evidence type="ECO:0000259" key="1">
    <source>
        <dbReference type="Pfam" id="PF05050"/>
    </source>
</evidence>
<evidence type="ECO:0000313" key="3">
    <source>
        <dbReference type="Proteomes" id="UP000589036"/>
    </source>
</evidence>
<organism evidence="2 3">
    <name type="scientific">Spinactinospora alkalitolerans</name>
    <dbReference type="NCBI Taxonomy" id="687207"/>
    <lineage>
        <taxon>Bacteria</taxon>
        <taxon>Bacillati</taxon>
        <taxon>Actinomycetota</taxon>
        <taxon>Actinomycetes</taxon>
        <taxon>Streptosporangiales</taxon>
        <taxon>Nocardiopsidaceae</taxon>
        <taxon>Spinactinospora</taxon>
    </lineage>
</organism>
<dbReference type="SUPFAM" id="SSF53335">
    <property type="entry name" value="S-adenosyl-L-methionine-dependent methyltransferases"/>
    <property type="match status" value="1"/>
</dbReference>
<dbReference type="Gene3D" id="3.40.50.150">
    <property type="entry name" value="Vaccinia Virus protein VP39"/>
    <property type="match status" value="1"/>
</dbReference>
<comment type="caution">
    <text evidence="2">The sequence shown here is derived from an EMBL/GenBank/DDBJ whole genome shotgun (WGS) entry which is preliminary data.</text>
</comment>
<dbReference type="AlphaFoldDB" id="A0A852TVU0"/>
<dbReference type="PANTHER" id="PTHR34203:SF15">
    <property type="entry name" value="SLL1173 PROTEIN"/>
    <property type="match status" value="1"/>
</dbReference>
<dbReference type="GO" id="GO:0032259">
    <property type="term" value="P:methylation"/>
    <property type="evidence" value="ECO:0007669"/>
    <property type="project" value="UniProtKB-KW"/>
</dbReference>
<keyword evidence="3" id="KW-1185">Reference proteome</keyword>
<dbReference type="InterPro" id="IPR029063">
    <property type="entry name" value="SAM-dependent_MTases_sf"/>
</dbReference>
<dbReference type="EMBL" id="JACCCC010000001">
    <property type="protein sequence ID" value="NYE46982.1"/>
    <property type="molecule type" value="Genomic_DNA"/>
</dbReference>
<sequence length="253" mass="27427">MSDSPSPVRGARTKALSAMLRLLARTTPWVESEVLGLRRVVRPGMVCVDAGAALGLYTAVLSDLAGPRGTVHSVEPLLFAHPAMSALLRPRSGANVRRHALALGAASDETVIRVPVRNGGLVTGRSFIERDALGVGPNDEFEAHIDVRVRVESLDGLCASAGIERVDFIKGDVEGAELALLHGAEQTIESHRPALLLEIEARHTRRYGHEPEDVTAWLSARGYRMYALRGTGWHPVTRVVPGIRNYLFRHSGD</sequence>
<keyword evidence="2" id="KW-0489">Methyltransferase</keyword>
<dbReference type="NCBIfam" id="TIGR01444">
    <property type="entry name" value="fkbM_fam"/>
    <property type="match status" value="1"/>
</dbReference>
<proteinExistence type="predicted"/>
<dbReference type="Proteomes" id="UP000589036">
    <property type="component" value="Unassembled WGS sequence"/>
</dbReference>
<gene>
    <name evidence="2" type="ORF">HDA32_002102</name>
</gene>
<reference evidence="2 3" key="1">
    <citation type="submission" date="2020-07" db="EMBL/GenBank/DDBJ databases">
        <title>Sequencing the genomes of 1000 actinobacteria strains.</title>
        <authorList>
            <person name="Klenk H.-P."/>
        </authorList>
    </citation>
    <scope>NUCLEOTIDE SEQUENCE [LARGE SCALE GENOMIC DNA]</scope>
    <source>
        <strain evidence="2 3">CXB654</strain>
    </source>
</reference>
<dbReference type="Pfam" id="PF05050">
    <property type="entry name" value="Methyltransf_21"/>
    <property type="match status" value="1"/>
</dbReference>
<name>A0A852TVU0_9ACTN</name>
<protein>
    <submittedName>
        <fullName evidence="2">FkbM family methyltransferase</fullName>
    </submittedName>
</protein>
<dbReference type="GO" id="GO:0008168">
    <property type="term" value="F:methyltransferase activity"/>
    <property type="evidence" value="ECO:0007669"/>
    <property type="project" value="UniProtKB-KW"/>
</dbReference>
<dbReference type="InterPro" id="IPR052514">
    <property type="entry name" value="SAM-dependent_MTase"/>
</dbReference>
<dbReference type="PANTHER" id="PTHR34203">
    <property type="entry name" value="METHYLTRANSFERASE, FKBM FAMILY PROTEIN"/>
    <property type="match status" value="1"/>
</dbReference>
<dbReference type="RefSeq" id="WP_179643000.1">
    <property type="nucleotide sequence ID" value="NZ_BAAAYY010000001.1"/>
</dbReference>
<evidence type="ECO:0000313" key="2">
    <source>
        <dbReference type="EMBL" id="NYE46982.1"/>
    </source>
</evidence>
<accession>A0A852TVU0</accession>
<keyword evidence="2" id="KW-0808">Transferase</keyword>
<feature type="domain" description="Methyltransferase FkbM" evidence="1">
    <location>
        <begin position="49"/>
        <end position="225"/>
    </location>
</feature>